<keyword evidence="7" id="KW-1185">Reference proteome</keyword>
<keyword evidence="3" id="KW-0843">Virulence</keyword>
<organism evidence="6 7">
    <name type="scientific">Xenorhabdus bovienii str. kraussei Quebec</name>
    <dbReference type="NCBI Taxonomy" id="1398203"/>
    <lineage>
        <taxon>Bacteria</taxon>
        <taxon>Pseudomonadati</taxon>
        <taxon>Pseudomonadota</taxon>
        <taxon>Gammaproteobacteria</taxon>
        <taxon>Enterobacterales</taxon>
        <taxon>Morganellaceae</taxon>
        <taxon>Xenorhabdus</taxon>
    </lineage>
</organism>
<dbReference type="RefSeq" id="WP_038244833.1">
    <property type="nucleotide sequence ID" value="NZ_CAWLZI010000082.1"/>
</dbReference>
<proteinExistence type="predicted"/>
<dbReference type="Proteomes" id="UP000028500">
    <property type="component" value="Unassembled WGS sequence"/>
</dbReference>
<dbReference type="InterPro" id="IPR003284">
    <property type="entry name" value="Sal_SpvB"/>
</dbReference>
<evidence type="ECO:0000256" key="1">
    <source>
        <dbReference type="ARBA" id="ARBA00004613"/>
    </source>
</evidence>
<keyword evidence="2" id="KW-0964">Secreted</keyword>
<name>A0A077PBT7_XENBV</name>
<protein>
    <submittedName>
        <fullName evidence="6">B component of insecticidal toxin complex (Tc)</fullName>
    </submittedName>
</protein>
<evidence type="ECO:0000259" key="4">
    <source>
        <dbReference type="Pfam" id="PF12255"/>
    </source>
</evidence>
<gene>
    <name evidence="6" type="primary">xptC</name>
    <name evidence="6" type="ORF">XBKQ1_850002</name>
</gene>
<dbReference type="Pfam" id="PF12256">
    <property type="entry name" value="TcdB_toxin_midN"/>
    <property type="match status" value="1"/>
</dbReference>
<dbReference type="InterPro" id="IPR022045">
    <property type="entry name" value="TcdB_toxin_mid/N"/>
</dbReference>
<evidence type="ECO:0000259" key="5">
    <source>
        <dbReference type="Pfam" id="PF12256"/>
    </source>
</evidence>
<dbReference type="SUPFAM" id="SSF69318">
    <property type="entry name" value="Integrin alpha N-terminal domain"/>
    <property type="match status" value="1"/>
</dbReference>
<feature type="domain" description="Insecticide toxin TcdB middle/C-terminal" evidence="4">
    <location>
        <begin position="874"/>
        <end position="1019"/>
    </location>
</feature>
<reference evidence="6" key="1">
    <citation type="submission" date="2013-07" db="EMBL/GenBank/DDBJ databases">
        <title>Sub-species coevolution in mutualistic symbiosis.</title>
        <authorList>
            <person name="Murfin K."/>
            <person name="Klassen J."/>
            <person name="Lee M."/>
            <person name="Forst S."/>
            <person name="Stock P."/>
            <person name="Goodrich-Blair H."/>
        </authorList>
    </citation>
    <scope>NUCLEOTIDE SEQUENCE [LARGE SCALE GENOMIC DNA]</scope>
    <source>
        <strain evidence="6">Kraussei Quebec</strain>
    </source>
</reference>
<dbReference type="GO" id="GO:0005576">
    <property type="term" value="C:extracellular region"/>
    <property type="evidence" value="ECO:0007669"/>
    <property type="project" value="UniProtKB-SubCell"/>
</dbReference>
<dbReference type="OrthoDB" id="6510336at2"/>
<feature type="domain" description="Insecticide toxin TcdB middle/N-terminal" evidence="5">
    <location>
        <begin position="655"/>
        <end position="800"/>
    </location>
</feature>
<accession>A0A077PBT7</accession>
<dbReference type="PRINTS" id="PR01341">
    <property type="entry name" value="SALSPVBPROT"/>
</dbReference>
<evidence type="ECO:0000313" key="7">
    <source>
        <dbReference type="Proteomes" id="UP000028500"/>
    </source>
</evidence>
<dbReference type="Pfam" id="PF12255">
    <property type="entry name" value="TcdB_toxin_midC"/>
    <property type="match status" value="1"/>
</dbReference>
<evidence type="ECO:0000256" key="2">
    <source>
        <dbReference type="ARBA" id="ARBA00022525"/>
    </source>
</evidence>
<evidence type="ECO:0000256" key="3">
    <source>
        <dbReference type="ARBA" id="ARBA00023026"/>
    </source>
</evidence>
<comment type="caution">
    <text evidence="6">The sequence shown here is derived from an EMBL/GenBank/DDBJ whole genome shotgun (WGS) entry which is preliminary data.</text>
</comment>
<dbReference type="HOGENOM" id="CLU_000672_0_0_6"/>
<dbReference type="Pfam" id="PF03534">
    <property type="entry name" value="SpvB"/>
    <property type="match status" value="1"/>
</dbReference>
<dbReference type="EMBL" id="CBSY010000278">
    <property type="protein sequence ID" value="CDH21940.1"/>
    <property type="molecule type" value="Genomic_DNA"/>
</dbReference>
<dbReference type="GO" id="GO:0005737">
    <property type="term" value="C:cytoplasm"/>
    <property type="evidence" value="ECO:0007669"/>
    <property type="project" value="InterPro"/>
</dbReference>
<comment type="subcellular location">
    <subcellularLocation>
        <location evidence="1">Secreted</location>
    </subcellularLocation>
</comment>
<sequence length="1474" mass="164347">MQSSKNLKLEMPSLPKGGGSLYGMGESLGAVGPDGLASLSLPLPVSGGRGVAPSLGLSYSSAAGNGEFGMGWQCGLGSISLRTSQGVPQYMGEDIFLGPSGEVLSIVPDLKGQPDRRTATSLLGTALKQPHIVTRYQPRIISDFSKLEYWQPQQSGQDKPFWVMFSTDGQVHLLGKHRHAQIADPKETTKIACWLLEETVTPTGEHIYYHYRAEDDAGCDADELNQHPGMHAQRYLAQVCYGNIFPEAAFIAVKSGIPADDAWLFHLVFDYGERSSSLYTVPEYHASGEWLRRPDCFSRYQFGFEVRTRRLCQQVLMFHRLQALAGENVTNEVPALVSRLILDYDLNNRVSLLLSARHLAHEAEGTPVTLAPLEVDYQRFDNELNLNWQKMPELEKFNAFQPYQLVDLYGEGISGILYQDAPGAWWYRAPMRDGASDKADAVTYETAKPLPSIPVQQDSAMLIDFNGDGQLDWVVTAAGLRGYHTMTPEGEWTPFIPLSSIPVEYFHPQAQFVDITGSGLPDLALIGPSSVRFWADTPGGWDKAQDVEYQGSIPLPIPGRDACKLVAFSDMTGSGQPHLVEVSAEGVRCWPNLGRGRFGDPLTLPGFQITGEAFNPNRLSMADMDGSGTTDLIYVRSTYLELYINESGNRFSEPLRIDLPTGARFDDTCQLQIADTQGLGVTAIILTVPHISVQHWRLEVTTHKPWLLNAVNNNMGADTALYYRSSAQFWLDEKQQATEEGRKVASYLPFPVHLLWRTEVRDEITGNRLSSRCDYAHGAWDGREREYRGFGRVTQTDTDELACATRGTQTETLAPSRTVSWFATGISEVDCLLPREYWQGDEQAFAGFTPRFTRYDATTENEVTITPNEEEMYWLSRALKGMPLRSEIYGDDDTELAGTPYSVSESRPQIRLLAGMMAEAPSAWPSMLESRSYQYERIAVDPQCSQQIVLKSDALGFPADILSIAYPRRQKPAVSPYPDTLPETLFDSGYDDQQMLLRLTRQRYEYHHLIDETLWLLGLPAVSRSDTRVLSQNVVPDGGLSLEWFSTVFGSNGAGQLPNTEDDYLGHVTVNYTGAGGKPDFPPRVAYTETAEFNQASLKAFEGIMSPDELKKELENAGWQSVPVPLQDNGGFNVWVGRQGYTDFAGEEGFYRPLAQRQTLMTGKDLIGWDTHFCAVIREQSATGSVAYAQYDYRFNVANRVTDANDNISTSTFDALGRVTSVRFCGLEEGVMQGYTQPEDEVTPFIVPALIHEALELKPGIPVAGLAVYAPLSWMPRVTTETTEFKNLSTEDNRMGRLALRRYLRRNSVVSFSSNSCLPPHTLNISTDRYDSDPEQQLRQSLSFSDGFGRTLQTAARHEAGQAWQLSDDGTIIADEAGLPISEHTDFRWAVSGRTEYDGKGQPLRTYLPYFLNNWRYVKDDSARRDLFADKSCYDPLGRVWQVVTAAGYLRRTLITPWFVVSEDENDTAAEVSQ</sequence>
<evidence type="ECO:0000313" key="6">
    <source>
        <dbReference type="EMBL" id="CDH21940.1"/>
    </source>
</evidence>
<dbReference type="InterPro" id="IPR022044">
    <property type="entry name" value="TcdB_toxin_mid/C"/>
</dbReference>
<dbReference type="InterPro" id="IPR028994">
    <property type="entry name" value="Integrin_alpha_N"/>
</dbReference>